<evidence type="ECO:0000256" key="4">
    <source>
        <dbReference type="ARBA" id="ARBA00022553"/>
    </source>
</evidence>
<dbReference type="InterPro" id="IPR036890">
    <property type="entry name" value="HATPase_C_sf"/>
</dbReference>
<keyword evidence="4" id="KW-0597">Phosphoprotein</keyword>
<keyword evidence="10 12" id="KW-0472">Membrane</keyword>
<sequence length="419" mass="46840">MNSKALRYRLFGTYLAIMAVLLGAFAGVTYWLFARSLYWDLDQQLTAMARIAALSLSKQKHPQVDLNDDIWEDLEIRGVTLEWFDANGKPLATQGRRRSSLPPQVSDSVQQIGQLRQLTIAVRSPEIQRAGELQGYVRVSKSLRTVDELLEKWRWRLSLGLLTELGLCGLGGYWLTRQTVQPIEQSLMRVKWFTANASHELRSPLTVIKSNIGLILNHPERIHAADKKRIAAIAWAADQMTNLIEDLLFLARSDQTQQIPHSAKAPLDLEPTLKSLVESFEPQAQAKEILLTSDLTSGLYILGDIAHINRLFSNLIANAIQYTPKGGQIWVTARTQGTQVQVDVRDTGIGIATENMDRIFDPFWQADEARSYHSRGYGLGLAIAKTITTQHSGKIFVNSELGQGTTFTVALPLSFSVMS</sequence>
<dbReference type="SUPFAM" id="SSF55874">
    <property type="entry name" value="ATPase domain of HSP90 chaperone/DNA topoisomerase II/histidine kinase"/>
    <property type="match status" value="1"/>
</dbReference>
<keyword evidence="15" id="KW-1185">Reference proteome</keyword>
<dbReference type="Gene3D" id="3.30.565.10">
    <property type="entry name" value="Histidine kinase-like ATPase, C-terminal domain"/>
    <property type="match status" value="1"/>
</dbReference>
<accession>A0A9X5I5U1</accession>
<dbReference type="InterPro" id="IPR003594">
    <property type="entry name" value="HATPase_dom"/>
</dbReference>
<dbReference type="EC" id="2.7.13.3" evidence="3"/>
<feature type="domain" description="Histidine kinase" evidence="13">
    <location>
        <begin position="196"/>
        <end position="415"/>
    </location>
</feature>
<keyword evidence="9" id="KW-0902">Two-component regulatory system</keyword>
<evidence type="ECO:0000259" key="13">
    <source>
        <dbReference type="PROSITE" id="PS50109"/>
    </source>
</evidence>
<dbReference type="InterPro" id="IPR050428">
    <property type="entry name" value="TCS_sensor_his_kinase"/>
</dbReference>
<dbReference type="SMART" id="SM00387">
    <property type="entry name" value="HATPase_c"/>
    <property type="match status" value="1"/>
</dbReference>
<keyword evidence="5" id="KW-0808">Transferase</keyword>
<dbReference type="EMBL" id="JTJC03000004">
    <property type="protein sequence ID" value="NHC36346.1"/>
    <property type="molecule type" value="Genomic_DNA"/>
</dbReference>
<dbReference type="Pfam" id="PF00512">
    <property type="entry name" value="HisKA"/>
    <property type="match status" value="1"/>
</dbReference>
<dbReference type="PROSITE" id="PS50109">
    <property type="entry name" value="HIS_KIN"/>
    <property type="match status" value="1"/>
</dbReference>
<dbReference type="AlphaFoldDB" id="A0A9X5I5U1"/>
<dbReference type="InterPro" id="IPR036097">
    <property type="entry name" value="HisK_dim/P_sf"/>
</dbReference>
<evidence type="ECO:0000256" key="9">
    <source>
        <dbReference type="ARBA" id="ARBA00023012"/>
    </source>
</evidence>
<evidence type="ECO:0000256" key="6">
    <source>
        <dbReference type="ARBA" id="ARBA00022692"/>
    </source>
</evidence>
<keyword evidence="6 12" id="KW-0812">Transmembrane</keyword>
<organism evidence="14 15">
    <name type="scientific">Scytonema millei VB511283</name>
    <dbReference type="NCBI Taxonomy" id="1245923"/>
    <lineage>
        <taxon>Bacteria</taxon>
        <taxon>Bacillati</taxon>
        <taxon>Cyanobacteriota</taxon>
        <taxon>Cyanophyceae</taxon>
        <taxon>Nostocales</taxon>
        <taxon>Scytonemataceae</taxon>
        <taxon>Scytonema</taxon>
    </lineage>
</organism>
<evidence type="ECO:0000256" key="5">
    <source>
        <dbReference type="ARBA" id="ARBA00022679"/>
    </source>
</evidence>
<evidence type="ECO:0000256" key="1">
    <source>
        <dbReference type="ARBA" id="ARBA00000085"/>
    </source>
</evidence>
<evidence type="ECO:0000313" key="15">
    <source>
        <dbReference type="Proteomes" id="UP000031532"/>
    </source>
</evidence>
<dbReference type="InterPro" id="IPR005467">
    <property type="entry name" value="His_kinase_dom"/>
</dbReference>
<dbReference type="Gene3D" id="1.10.287.130">
    <property type="match status" value="1"/>
</dbReference>
<keyword evidence="8 12" id="KW-1133">Transmembrane helix</keyword>
<dbReference type="GO" id="GO:0000155">
    <property type="term" value="F:phosphorelay sensor kinase activity"/>
    <property type="evidence" value="ECO:0007669"/>
    <property type="project" value="InterPro"/>
</dbReference>
<dbReference type="CDD" id="cd00075">
    <property type="entry name" value="HATPase"/>
    <property type="match status" value="1"/>
</dbReference>
<keyword evidence="7 14" id="KW-0418">Kinase</keyword>
<evidence type="ECO:0000256" key="2">
    <source>
        <dbReference type="ARBA" id="ARBA00004370"/>
    </source>
</evidence>
<evidence type="ECO:0000256" key="12">
    <source>
        <dbReference type="SAM" id="Phobius"/>
    </source>
</evidence>
<evidence type="ECO:0000256" key="11">
    <source>
        <dbReference type="ARBA" id="ARBA00055745"/>
    </source>
</evidence>
<comment type="caution">
    <text evidence="14">The sequence shown here is derived from an EMBL/GenBank/DDBJ whole genome shotgun (WGS) entry which is preliminary data.</text>
</comment>
<dbReference type="RefSeq" id="WP_039716989.1">
    <property type="nucleotide sequence ID" value="NZ_JTJC03000004.1"/>
</dbReference>
<dbReference type="SUPFAM" id="SSF47384">
    <property type="entry name" value="Homodimeric domain of signal transducing histidine kinase"/>
    <property type="match status" value="1"/>
</dbReference>
<dbReference type="OrthoDB" id="417111at2"/>
<dbReference type="PANTHER" id="PTHR45436:SF5">
    <property type="entry name" value="SENSOR HISTIDINE KINASE TRCS"/>
    <property type="match status" value="1"/>
</dbReference>
<protein>
    <recommendedName>
        <fullName evidence="3">histidine kinase</fullName>
        <ecNumber evidence="3">2.7.13.3</ecNumber>
    </recommendedName>
</protein>
<dbReference type="Proteomes" id="UP000031532">
    <property type="component" value="Unassembled WGS sequence"/>
</dbReference>
<evidence type="ECO:0000313" key="14">
    <source>
        <dbReference type="EMBL" id="NHC36346.1"/>
    </source>
</evidence>
<dbReference type="PANTHER" id="PTHR45436">
    <property type="entry name" value="SENSOR HISTIDINE KINASE YKOH"/>
    <property type="match status" value="1"/>
</dbReference>
<dbReference type="InterPro" id="IPR004358">
    <property type="entry name" value="Sig_transdc_His_kin-like_C"/>
</dbReference>
<evidence type="ECO:0000256" key="10">
    <source>
        <dbReference type="ARBA" id="ARBA00023136"/>
    </source>
</evidence>
<name>A0A9X5I5U1_9CYAN</name>
<dbReference type="Pfam" id="PF02518">
    <property type="entry name" value="HATPase_c"/>
    <property type="match status" value="1"/>
</dbReference>
<dbReference type="GO" id="GO:0005886">
    <property type="term" value="C:plasma membrane"/>
    <property type="evidence" value="ECO:0007669"/>
    <property type="project" value="TreeGrafter"/>
</dbReference>
<dbReference type="PRINTS" id="PR00344">
    <property type="entry name" value="BCTRLSENSOR"/>
</dbReference>
<evidence type="ECO:0000256" key="7">
    <source>
        <dbReference type="ARBA" id="ARBA00022777"/>
    </source>
</evidence>
<proteinExistence type="predicted"/>
<evidence type="ECO:0000256" key="8">
    <source>
        <dbReference type="ARBA" id="ARBA00022989"/>
    </source>
</evidence>
<evidence type="ECO:0000256" key="3">
    <source>
        <dbReference type="ARBA" id="ARBA00012438"/>
    </source>
</evidence>
<dbReference type="FunFam" id="3.30.565.10:FF:000006">
    <property type="entry name" value="Sensor histidine kinase WalK"/>
    <property type="match status" value="1"/>
</dbReference>
<dbReference type="CDD" id="cd00082">
    <property type="entry name" value="HisKA"/>
    <property type="match status" value="1"/>
</dbReference>
<comment type="catalytic activity">
    <reaction evidence="1">
        <text>ATP + protein L-histidine = ADP + protein N-phospho-L-histidine.</text>
        <dbReference type="EC" id="2.7.13.3"/>
    </reaction>
</comment>
<gene>
    <name evidence="14" type="ORF">QH73_0017120</name>
</gene>
<comment type="subcellular location">
    <subcellularLocation>
        <location evidence="2">Membrane</location>
    </subcellularLocation>
</comment>
<comment type="function">
    <text evidence="11">Photoreceptor which exists in two forms that are reversibly interconvertible by light: the R form that absorbs maximally in the red region of the spectrum and the FR form that absorbs maximally in the far-red region.</text>
</comment>
<dbReference type="InterPro" id="IPR003661">
    <property type="entry name" value="HisK_dim/P_dom"/>
</dbReference>
<dbReference type="SMART" id="SM00388">
    <property type="entry name" value="HisKA"/>
    <property type="match status" value="1"/>
</dbReference>
<reference evidence="14 15" key="1">
    <citation type="journal article" date="2015" name="Genome Announc.">
        <title>Draft Genome Sequence of the Terrestrial Cyanobacterium Scytonema millei VB511283, Isolated from Eastern India.</title>
        <authorList>
            <person name="Sen D."/>
            <person name="Chandrababunaidu M.M."/>
            <person name="Singh D."/>
            <person name="Sanghi N."/>
            <person name="Ghorai A."/>
            <person name="Mishra G.P."/>
            <person name="Madduluri M."/>
            <person name="Adhikary S.P."/>
            <person name="Tripathy S."/>
        </authorList>
    </citation>
    <scope>NUCLEOTIDE SEQUENCE [LARGE SCALE GENOMIC DNA]</scope>
    <source>
        <strain evidence="14 15">VB511283</strain>
    </source>
</reference>
<feature type="transmembrane region" description="Helical" evidence="12">
    <location>
        <begin position="12"/>
        <end position="33"/>
    </location>
</feature>